<dbReference type="STRING" id="234267.Acid_6882"/>
<name>Q01RC4_SOLUE</name>
<dbReference type="AlphaFoldDB" id="Q01RC4"/>
<gene>
    <name evidence="1" type="ordered locus">Acid_6882</name>
</gene>
<evidence type="ECO:0000313" key="1">
    <source>
        <dbReference type="EMBL" id="ABJ87796.1"/>
    </source>
</evidence>
<dbReference type="SUPFAM" id="SSF63829">
    <property type="entry name" value="Calcium-dependent phosphotriesterase"/>
    <property type="match status" value="1"/>
</dbReference>
<organism evidence="1">
    <name type="scientific">Solibacter usitatus (strain Ellin6076)</name>
    <dbReference type="NCBI Taxonomy" id="234267"/>
    <lineage>
        <taxon>Bacteria</taxon>
        <taxon>Pseudomonadati</taxon>
        <taxon>Acidobacteriota</taxon>
        <taxon>Terriglobia</taxon>
        <taxon>Bryobacterales</taxon>
        <taxon>Solibacteraceae</taxon>
        <taxon>Candidatus Solibacter</taxon>
    </lineage>
</organism>
<accession>Q01RC4</accession>
<dbReference type="InParanoid" id="Q01RC4"/>
<evidence type="ECO:0008006" key="2">
    <source>
        <dbReference type="Google" id="ProtNLM"/>
    </source>
</evidence>
<dbReference type="EMBL" id="CP000473">
    <property type="protein sequence ID" value="ABJ87796.1"/>
    <property type="molecule type" value="Genomic_DNA"/>
</dbReference>
<dbReference type="HOGENOM" id="CLU_896876_0_0_0"/>
<reference evidence="1" key="1">
    <citation type="submission" date="2006-10" db="EMBL/GenBank/DDBJ databases">
        <title>Complete sequence of Solibacter usitatus Ellin6076.</title>
        <authorList>
            <consortium name="US DOE Joint Genome Institute"/>
            <person name="Copeland A."/>
            <person name="Lucas S."/>
            <person name="Lapidus A."/>
            <person name="Barry K."/>
            <person name="Detter J.C."/>
            <person name="Glavina del Rio T."/>
            <person name="Hammon N."/>
            <person name="Israni S."/>
            <person name="Dalin E."/>
            <person name="Tice H."/>
            <person name="Pitluck S."/>
            <person name="Thompson L.S."/>
            <person name="Brettin T."/>
            <person name="Bruce D."/>
            <person name="Han C."/>
            <person name="Tapia R."/>
            <person name="Gilna P."/>
            <person name="Schmutz J."/>
            <person name="Larimer F."/>
            <person name="Land M."/>
            <person name="Hauser L."/>
            <person name="Kyrpides N."/>
            <person name="Mikhailova N."/>
            <person name="Janssen P.H."/>
            <person name="Kuske C.R."/>
            <person name="Richardson P."/>
        </authorList>
    </citation>
    <scope>NUCLEOTIDE SEQUENCE</scope>
    <source>
        <strain evidence="1">Ellin6076</strain>
    </source>
</reference>
<sequence precursor="true">MKGSMGGTRYRAFSILVLLSSTVRGDSLFGPVLGLVADSRGGVLLPIRGIPGAASLSDPLQLGDVNAIAVTPRQSSAVLMTNARTQLATLGPDGKLSIVDTGLPATFHPNGVRFSPTGMTAALYDAVTNELWVKKDGVRQLDTSQLPGVIDNFAVGDLAQTPIAGTLAGDHRSVFLLDDRGGVRRLTGFTEVTDVSFIGGGGALAIADGGAKQVLLVREPLSGNAPELGLELAGAPDGRFRIASSNDGNLLALLATPASGLQEDGRPLKIVPRRPIQSGNPVLGLLRLADLLWTPLECNCMPSDLIPLKGNAVYRLTDRFDRPLWILDGDSAGPRLVFVPAVQK</sequence>
<proteinExistence type="predicted"/>
<protein>
    <recommendedName>
        <fullName evidence="2">NHL repeat containing protein</fullName>
    </recommendedName>
</protein>
<dbReference type="KEGG" id="sus:Acid_6882"/>